<dbReference type="Gene3D" id="3.30.450.90">
    <property type="match status" value="1"/>
</dbReference>
<name>E6YKE8_9HYPH</name>
<dbReference type="EMBL" id="FN645455">
    <property type="protein sequence ID" value="CBI77336.1"/>
    <property type="molecule type" value="Genomic_DNA"/>
</dbReference>
<accession>E6YKE8</accession>
<sequence length="40" mass="4687">MYFEFGQQVCSYLRDPTVIEIMLNPDGTLWVEHLGEAKKQ</sequence>
<gene>
    <name evidence="1" type="ORF">BARRO_10269</name>
</gene>
<proteinExistence type="predicted"/>
<organism evidence="1">
    <name type="scientific">Bartonella rochalimae ATCC BAA-1498</name>
    <dbReference type="NCBI Taxonomy" id="685782"/>
    <lineage>
        <taxon>Bacteria</taxon>
        <taxon>Pseudomonadati</taxon>
        <taxon>Pseudomonadota</taxon>
        <taxon>Alphaproteobacteria</taxon>
        <taxon>Hyphomicrobiales</taxon>
        <taxon>Bartonellaceae</taxon>
        <taxon>Bartonella</taxon>
    </lineage>
</organism>
<reference evidence="1" key="1">
    <citation type="journal article" date="2011" name="PLoS Genet.">
        <title>Parallel evolution of a type IV secretion system in radiating lineages of the host-restricted bacterial pathogen Bartonella.</title>
        <authorList>
            <person name="Engel P."/>
            <person name="Salzburger W."/>
            <person name="Liesch M."/>
            <person name="Chang C.C."/>
            <person name="Maruyama S."/>
            <person name="Lanz C."/>
            <person name="Calteau A."/>
            <person name="Lajus A."/>
            <person name="Medigue C."/>
            <person name="Schuster S.C."/>
            <person name="Dehio C."/>
        </authorList>
    </citation>
    <scope>NUCLEOTIDE SEQUENCE</scope>
    <source>
        <strain evidence="1">ATCC BAA-1498</strain>
    </source>
</reference>
<evidence type="ECO:0000313" key="1">
    <source>
        <dbReference type="EMBL" id="CBI77336.1"/>
    </source>
</evidence>
<dbReference type="AlphaFoldDB" id="E6YKE8"/>
<protein>
    <submittedName>
        <fullName evidence="1">Putative mating pair formation protein</fullName>
    </submittedName>
</protein>